<dbReference type="EMBL" id="CP017768">
    <property type="protein sequence ID" value="AUB59389.1"/>
    <property type="molecule type" value="Genomic_DNA"/>
</dbReference>
<keyword evidence="6" id="KW-0378">Hydrolase</keyword>
<dbReference type="Proteomes" id="UP000232631">
    <property type="component" value="Chromosome"/>
</dbReference>
<evidence type="ECO:0000256" key="4">
    <source>
        <dbReference type="ARBA" id="ARBA00022759"/>
    </source>
</evidence>
<dbReference type="GO" id="GO:0006310">
    <property type="term" value="P:DNA recombination"/>
    <property type="evidence" value="ECO:0007669"/>
    <property type="project" value="UniProtKB-KW"/>
</dbReference>
<dbReference type="PIRSF" id="PIRSF004985">
    <property type="entry name" value="Hlld_jn_rslvs_ar"/>
    <property type="match status" value="1"/>
</dbReference>
<dbReference type="PANTHER" id="PTHR39651">
    <property type="entry name" value="HOLLIDAY JUNCTION RESOLVASE HJC"/>
    <property type="match status" value="1"/>
</dbReference>
<keyword evidence="2" id="KW-0540">Nuclease</keyword>
<dbReference type="Pfam" id="PF01870">
    <property type="entry name" value="Hjc"/>
    <property type="match status" value="1"/>
</dbReference>
<sequence>MLQSVQKIKDKGIEHERNLVNSLKKRGYMAARLQSSGVSLPDVIAGDSETNFVFEVKSTRTNNIKIYKRQIHTLNNFAHNFNAKAFIAVFFVNRMIDFLFVKPSDFTEHEKMYTIDYNTACLEGKDLAEIISNELQKKLI</sequence>
<keyword evidence="9" id="KW-0233">DNA recombination</keyword>
<evidence type="ECO:0000256" key="9">
    <source>
        <dbReference type="ARBA" id="ARBA00023172"/>
    </source>
</evidence>
<dbReference type="GO" id="GO:0006281">
    <property type="term" value="P:DNA repair"/>
    <property type="evidence" value="ECO:0007669"/>
    <property type="project" value="UniProtKB-KW"/>
</dbReference>
<evidence type="ECO:0000256" key="7">
    <source>
        <dbReference type="ARBA" id="ARBA00022842"/>
    </source>
</evidence>
<evidence type="ECO:0000256" key="2">
    <source>
        <dbReference type="ARBA" id="ARBA00022722"/>
    </source>
</evidence>
<name>A0A2H4VMS0_9EURY</name>
<dbReference type="InterPro" id="IPR014428">
    <property type="entry name" value="Hjc_arc"/>
</dbReference>
<dbReference type="GO" id="GO:0003677">
    <property type="term" value="F:DNA binding"/>
    <property type="evidence" value="ECO:0007669"/>
    <property type="project" value="UniProtKB-KW"/>
</dbReference>
<evidence type="ECO:0000313" key="13">
    <source>
        <dbReference type="Proteomes" id="UP000232631"/>
    </source>
</evidence>
<dbReference type="GO" id="GO:0046872">
    <property type="term" value="F:metal ion binding"/>
    <property type="evidence" value="ECO:0007669"/>
    <property type="project" value="UniProtKB-KW"/>
</dbReference>
<keyword evidence="3" id="KW-0479">Metal-binding</keyword>
<comment type="cofactor">
    <cofactor evidence="1">
        <name>Mg(2+)</name>
        <dbReference type="ChEBI" id="CHEBI:18420"/>
    </cofactor>
</comment>
<dbReference type="AlphaFoldDB" id="A0A2H4VMS0"/>
<accession>A0A2H4VMS0</accession>
<dbReference type="GeneID" id="35125024"/>
<keyword evidence="4" id="KW-0255">Endonuclease</keyword>
<protein>
    <recommendedName>
        <fullName evidence="14">Holliday junction resolvase</fullName>
    </recommendedName>
</protein>
<evidence type="ECO:0000256" key="6">
    <source>
        <dbReference type="ARBA" id="ARBA00022801"/>
    </source>
</evidence>
<comment type="catalytic activity">
    <reaction evidence="11">
        <text>Endonucleolytic cleavage at a junction such as a reciprocal single-stranded crossover between two homologous DNA duplexes (Holliday junction).</text>
        <dbReference type="EC" id="3.1.21.10"/>
    </reaction>
</comment>
<dbReference type="InterPro" id="IPR011856">
    <property type="entry name" value="tRNA_endonuc-like_dom_sf"/>
</dbReference>
<keyword evidence="10" id="KW-0234">DNA repair</keyword>
<dbReference type="NCBIfam" id="NF040854">
    <property type="entry name" value="Hol_resolv_Hjc"/>
    <property type="match status" value="1"/>
</dbReference>
<evidence type="ECO:0000256" key="11">
    <source>
        <dbReference type="ARBA" id="ARBA00029354"/>
    </source>
</evidence>
<reference evidence="12 13" key="1">
    <citation type="submission" date="2016-10" db="EMBL/GenBank/DDBJ databases">
        <title>Comparative genomics between deep and shallow subseafloor isolates.</title>
        <authorList>
            <person name="Ishii S."/>
            <person name="Miller J.R."/>
            <person name="Sutton G."/>
            <person name="Suzuki S."/>
            <person name="Methe B."/>
            <person name="Inagaki F."/>
            <person name="Imachi H."/>
        </authorList>
    </citation>
    <scope>NUCLEOTIDE SEQUENCE [LARGE SCALE GENOMIC DNA]</scope>
    <source>
        <strain evidence="12 13">A8p</strain>
    </source>
</reference>
<evidence type="ECO:0000256" key="5">
    <source>
        <dbReference type="ARBA" id="ARBA00022763"/>
    </source>
</evidence>
<evidence type="ECO:0000256" key="3">
    <source>
        <dbReference type="ARBA" id="ARBA00022723"/>
    </source>
</evidence>
<evidence type="ECO:0000256" key="1">
    <source>
        <dbReference type="ARBA" id="ARBA00001946"/>
    </source>
</evidence>
<dbReference type="PANTHER" id="PTHR39651:SF1">
    <property type="entry name" value="HOLLIDAY JUNCTION RESOLVASE HJC"/>
    <property type="match status" value="1"/>
</dbReference>
<keyword evidence="5" id="KW-0227">DNA damage</keyword>
<dbReference type="Gene3D" id="3.40.1350.10">
    <property type="match status" value="1"/>
</dbReference>
<evidence type="ECO:0000256" key="8">
    <source>
        <dbReference type="ARBA" id="ARBA00023125"/>
    </source>
</evidence>
<organism evidence="12 13">
    <name type="scientific">Methanobacterium subterraneum</name>
    <dbReference type="NCBI Taxonomy" id="59277"/>
    <lineage>
        <taxon>Archaea</taxon>
        <taxon>Methanobacteriati</taxon>
        <taxon>Methanobacteriota</taxon>
        <taxon>Methanomada group</taxon>
        <taxon>Methanobacteria</taxon>
        <taxon>Methanobacteriales</taxon>
        <taxon>Methanobacteriaceae</taxon>
        <taxon>Methanobacterium</taxon>
    </lineage>
</organism>
<dbReference type="RefSeq" id="WP_100908796.1">
    <property type="nucleotide sequence ID" value="NZ_CP017768.1"/>
</dbReference>
<dbReference type="InterPro" id="IPR002732">
    <property type="entry name" value="Hjc"/>
</dbReference>
<evidence type="ECO:0000313" key="12">
    <source>
        <dbReference type="EMBL" id="AUB59389.1"/>
    </source>
</evidence>
<dbReference type="KEGG" id="msub:BK009_01040"/>
<keyword evidence="8" id="KW-0238">DNA-binding</keyword>
<dbReference type="GO" id="GO:0008821">
    <property type="term" value="F:crossover junction DNA endonuclease activity"/>
    <property type="evidence" value="ECO:0007669"/>
    <property type="project" value="UniProtKB-EC"/>
</dbReference>
<dbReference type="SUPFAM" id="SSF52980">
    <property type="entry name" value="Restriction endonuclease-like"/>
    <property type="match status" value="1"/>
</dbReference>
<keyword evidence="13" id="KW-1185">Reference proteome</keyword>
<dbReference type="InterPro" id="IPR011335">
    <property type="entry name" value="Restrct_endonuc-II-like"/>
</dbReference>
<keyword evidence="7" id="KW-0460">Magnesium</keyword>
<proteinExistence type="predicted"/>
<gene>
    <name evidence="12" type="ORF">BK009_01040</name>
</gene>
<evidence type="ECO:0000256" key="10">
    <source>
        <dbReference type="ARBA" id="ARBA00023204"/>
    </source>
</evidence>
<evidence type="ECO:0008006" key="14">
    <source>
        <dbReference type="Google" id="ProtNLM"/>
    </source>
</evidence>